<protein>
    <recommendedName>
        <fullName evidence="4">HNH domain-containing protein</fullName>
    </recommendedName>
</protein>
<dbReference type="PANTHER" id="PTHR37827">
    <property type="entry name" value="TUDOR DOMAIN-CONTAINING PROTEIN"/>
    <property type="match status" value="1"/>
</dbReference>
<evidence type="ECO:0000313" key="3">
    <source>
        <dbReference type="Proteomes" id="UP000077069"/>
    </source>
</evidence>
<dbReference type="OrthoDB" id="4850648at2759"/>
<accession>A0A177C703</accession>
<keyword evidence="3" id="KW-1185">Reference proteome</keyword>
<dbReference type="InParanoid" id="A0A177C703"/>
<organism evidence="2 3">
    <name type="scientific">Paraphaeosphaeria sporulosa</name>
    <dbReference type="NCBI Taxonomy" id="1460663"/>
    <lineage>
        <taxon>Eukaryota</taxon>
        <taxon>Fungi</taxon>
        <taxon>Dikarya</taxon>
        <taxon>Ascomycota</taxon>
        <taxon>Pezizomycotina</taxon>
        <taxon>Dothideomycetes</taxon>
        <taxon>Pleosporomycetidae</taxon>
        <taxon>Pleosporales</taxon>
        <taxon>Massarineae</taxon>
        <taxon>Didymosphaeriaceae</taxon>
        <taxon>Paraphaeosphaeria</taxon>
    </lineage>
</organism>
<proteinExistence type="predicted"/>
<gene>
    <name evidence="2" type="ORF">CC84DRAFT_896916</name>
</gene>
<name>A0A177C703_9PLEO</name>
<dbReference type="EMBL" id="KV441555">
    <property type="protein sequence ID" value="OAG02527.1"/>
    <property type="molecule type" value="Genomic_DNA"/>
</dbReference>
<reference evidence="2 3" key="1">
    <citation type="submission" date="2016-05" db="EMBL/GenBank/DDBJ databases">
        <title>Comparative analysis of secretome profiles of manganese(II)-oxidizing ascomycete fungi.</title>
        <authorList>
            <consortium name="DOE Joint Genome Institute"/>
            <person name="Zeiner C.A."/>
            <person name="Purvine S.O."/>
            <person name="Zink E.M."/>
            <person name="Wu S."/>
            <person name="Pasa-Tolic L."/>
            <person name="Chaput D.L."/>
            <person name="Haridas S."/>
            <person name="Grigoriev I.V."/>
            <person name="Santelli C.M."/>
            <person name="Hansel C.M."/>
        </authorList>
    </citation>
    <scope>NUCLEOTIDE SEQUENCE [LARGE SCALE GENOMIC DNA]</scope>
    <source>
        <strain evidence="2 3">AP3s5-JAC2a</strain>
    </source>
</reference>
<dbReference type="PANTHER" id="PTHR37827:SF1">
    <property type="entry name" value="HNH DOMAIN-CONTAINING PROTEIN"/>
    <property type="match status" value="1"/>
</dbReference>
<dbReference type="RefSeq" id="XP_018032892.1">
    <property type="nucleotide sequence ID" value="XM_018187826.1"/>
</dbReference>
<evidence type="ECO:0000256" key="1">
    <source>
        <dbReference type="SAM" id="MobiDB-lite"/>
    </source>
</evidence>
<dbReference type="Proteomes" id="UP000077069">
    <property type="component" value="Unassembled WGS sequence"/>
</dbReference>
<evidence type="ECO:0008006" key="4">
    <source>
        <dbReference type="Google" id="ProtNLM"/>
    </source>
</evidence>
<dbReference type="STRING" id="1460663.A0A177C703"/>
<sequence length="275" mass="30889">MADAIAPNEQHNFETFRDCFSEPVLKALSKPIDKPKKKRRLPRKSKDGRNGIPKKKANIDAGQAVSTEDQTSAEDLGDFIDYLSTLIFPSLPPDFRILSYSKYRDEPHLQDRYSTPLSHLTETHLLNLLPPPALDSLTSYALLPAVPDPLDLHHFFTPVFTSYIAAATAPPPIWSATRTSACELCARDWIPLTYHHLIPKSTHERVRKRGWHAEESLNSVAWLCRACHSFVHRLAGNEELARGWYTVELIVRGGVDGEYIVILVMGKGWKVAGNG</sequence>
<feature type="region of interest" description="Disordered" evidence="1">
    <location>
        <begin position="30"/>
        <end position="70"/>
    </location>
</feature>
<dbReference type="AlphaFoldDB" id="A0A177C703"/>
<dbReference type="GeneID" id="28771312"/>
<evidence type="ECO:0000313" key="2">
    <source>
        <dbReference type="EMBL" id="OAG02527.1"/>
    </source>
</evidence>